<evidence type="ECO:0000256" key="1">
    <source>
        <dbReference type="SAM" id="SignalP"/>
    </source>
</evidence>
<evidence type="ECO:0000313" key="2">
    <source>
        <dbReference type="EMBL" id="MCO6043733.1"/>
    </source>
</evidence>
<proteinExistence type="predicted"/>
<accession>A0A9X2F8R7</accession>
<evidence type="ECO:0000313" key="3">
    <source>
        <dbReference type="Proteomes" id="UP001155241"/>
    </source>
</evidence>
<dbReference type="EMBL" id="JAMXLR010000026">
    <property type="protein sequence ID" value="MCO6043733.1"/>
    <property type="molecule type" value="Genomic_DNA"/>
</dbReference>
<reference evidence="2" key="1">
    <citation type="submission" date="2022-06" db="EMBL/GenBank/DDBJ databases">
        <title>Aeoliella straminimaris, a novel planctomycete from sediments.</title>
        <authorList>
            <person name="Vitorino I.R."/>
            <person name="Lage O.M."/>
        </authorList>
    </citation>
    <scope>NUCLEOTIDE SEQUENCE</scope>
    <source>
        <strain evidence="2">ICT_H6.2</strain>
    </source>
</reference>
<protein>
    <recommendedName>
        <fullName evidence="4">Phosphate-selective porin O and P</fullName>
    </recommendedName>
</protein>
<dbReference type="RefSeq" id="WP_252851838.1">
    <property type="nucleotide sequence ID" value="NZ_JAMXLR010000026.1"/>
</dbReference>
<keyword evidence="1" id="KW-0732">Signal</keyword>
<sequence length="513" mass="56603">MTSQRFARRFCCVGTATLFWLLGLHTSAVADTPTTPYWLHSTTNVVSVSQPIEQTMLEPTDSVADVTGPVTPPPPPPTAAMDPLESVPDPAAHYDQESIEAILLRLEQLERSVAAAGGPDALPADGPAPDTCGGGIEPASDCSQCAGYDKGFYIRTTDGNFMLKINAMIQARYFANWRNLDPGDGDETEAGFVLARSPLIFSGNVISPQLTYWMILQSSGVDGRTFMEECRINYEFDNGLFVEIGRFRDPSFMRELDISYARQMGVDRSYQYAIFSTGIQEGICFSKQNDDYRVLTFITDGRTSGNPGVNKDFYQDACDFAVSSGIDVKFMGDWTQYGDFASWSDEPAAAFLGADIHYEGPETGDDVVANNMNEYFAWTVDATYERCGFMAFASLVQRHSLAEAQDITQSGVEFMTAYQIIPDKIEPFFIYQYVDFDGYTNVGSKALPVADSSVNIVNAGVNWYFKRHACKATFEVSHAFDPIPIAVPYTGFLEDVSGNSGQTVFRTQLQLLF</sequence>
<feature type="chain" id="PRO_5040865185" description="Phosphate-selective porin O and P" evidence="1">
    <location>
        <begin position="31"/>
        <end position="513"/>
    </location>
</feature>
<feature type="signal peptide" evidence="1">
    <location>
        <begin position="1"/>
        <end position="30"/>
    </location>
</feature>
<dbReference type="InterPro" id="IPR023614">
    <property type="entry name" value="Porin_dom_sf"/>
</dbReference>
<gene>
    <name evidence="2" type="ORF">NG895_07420</name>
</gene>
<name>A0A9X2F8R7_9BACT</name>
<evidence type="ECO:0008006" key="4">
    <source>
        <dbReference type="Google" id="ProtNLM"/>
    </source>
</evidence>
<dbReference type="SUPFAM" id="SSF56935">
    <property type="entry name" value="Porins"/>
    <property type="match status" value="1"/>
</dbReference>
<dbReference type="Proteomes" id="UP001155241">
    <property type="component" value="Unassembled WGS sequence"/>
</dbReference>
<dbReference type="Gene3D" id="2.40.160.10">
    <property type="entry name" value="Porin"/>
    <property type="match status" value="1"/>
</dbReference>
<organism evidence="2 3">
    <name type="scientific">Aeoliella straminimaris</name>
    <dbReference type="NCBI Taxonomy" id="2954799"/>
    <lineage>
        <taxon>Bacteria</taxon>
        <taxon>Pseudomonadati</taxon>
        <taxon>Planctomycetota</taxon>
        <taxon>Planctomycetia</taxon>
        <taxon>Pirellulales</taxon>
        <taxon>Lacipirellulaceae</taxon>
        <taxon>Aeoliella</taxon>
    </lineage>
</organism>
<comment type="caution">
    <text evidence="2">The sequence shown here is derived from an EMBL/GenBank/DDBJ whole genome shotgun (WGS) entry which is preliminary data.</text>
</comment>
<dbReference type="AlphaFoldDB" id="A0A9X2F8R7"/>
<keyword evidence="3" id="KW-1185">Reference proteome</keyword>